<evidence type="ECO:0000313" key="1">
    <source>
        <dbReference type="EMBL" id="KGO88620.1"/>
    </source>
</evidence>
<dbReference type="RefSeq" id="WP_020211644.1">
    <property type="nucleotide sequence ID" value="NZ_JRLX01000001.1"/>
</dbReference>
<name>A0A0A2MJY6_9FLAO</name>
<dbReference type="EMBL" id="JRLX01000001">
    <property type="protein sequence ID" value="KGO88620.1"/>
    <property type="molecule type" value="Genomic_DNA"/>
</dbReference>
<comment type="caution">
    <text evidence="1">The sequence shown here is derived from an EMBL/GenBank/DDBJ whole genome shotgun (WGS) entry which is preliminary data.</text>
</comment>
<keyword evidence="2" id="KW-1185">Reference proteome</keyword>
<organism evidence="1 2">
    <name type="scientific">Flavobacterium rivuli WB 3.3-2 = DSM 21788</name>
    <dbReference type="NCBI Taxonomy" id="1121895"/>
    <lineage>
        <taxon>Bacteria</taxon>
        <taxon>Pseudomonadati</taxon>
        <taxon>Bacteroidota</taxon>
        <taxon>Flavobacteriia</taxon>
        <taxon>Flavobacteriales</taxon>
        <taxon>Flavobacteriaceae</taxon>
        <taxon>Flavobacterium</taxon>
    </lineage>
</organism>
<dbReference type="AlphaFoldDB" id="A0A0A2MJY6"/>
<dbReference type="Proteomes" id="UP000030152">
    <property type="component" value="Unassembled WGS sequence"/>
</dbReference>
<reference evidence="1 2" key="1">
    <citation type="submission" date="2013-09" db="EMBL/GenBank/DDBJ databases">
        <authorList>
            <person name="Zeng Z."/>
            <person name="Chen C."/>
        </authorList>
    </citation>
    <scope>NUCLEOTIDE SEQUENCE [LARGE SCALE GENOMIC DNA]</scope>
    <source>
        <strain evidence="1 2">WB 3.3-2</strain>
    </source>
</reference>
<sequence length="115" mass="13174">MYTTENKTAKRFDYNAYIQGRLAGKYVIAYIDEDIYIEPLTEHINDSIVPFTDIDFDTVPSKEGKSILADDAFEAFDRSSNFNILNNNIPFNYRLVTGSNFPFQQMPDINCRGAP</sequence>
<gene>
    <name evidence="1" type="ORF">Q765_01580</name>
</gene>
<proteinExistence type="predicted"/>
<accession>A0A0A2MJY6</accession>
<protein>
    <submittedName>
        <fullName evidence="1">Uncharacterized protein</fullName>
    </submittedName>
</protein>
<evidence type="ECO:0000313" key="2">
    <source>
        <dbReference type="Proteomes" id="UP000030152"/>
    </source>
</evidence>